<dbReference type="GO" id="GO:0003677">
    <property type="term" value="F:DNA binding"/>
    <property type="evidence" value="ECO:0007669"/>
    <property type="project" value="UniProtKB-KW"/>
</dbReference>
<accession>A0A7X0UCD4</accession>
<dbReference type="InterPro" id="IPR036388">
    <property type="entry name" value="WH-like_DNA-bd_sf"/>
</dbReference>
<dbReference type="Gene3D" id="1.10.10.10">
    <property type="entry name" value="Winged helix-like DNA-binding domain superfamily/Winged helix DNA-binding domain"/>
    <property type="match status" value="1"/>
</dbReference>
<protein>
    <submittedName>
        <fullName evidence="3">DNA-binding MarR family transcriptional regulator</fullName>
    </submittedName>
</protein>
<dbReference type="Proteomes" id="UP000575083">
    <property type="component" value="Unassembled WGS sequence"/>
</dbReference>
<dbReference type="GO" id="GO:0006950">
    <property type="term" value="P:response to stress"/>
    <property type="evidence" value="ECO:0007669"/>
    <property type="project" value="TreeGrafter"/>
</dbReference>
<evidence type="ECO:0000259" key="2">
    <source>
        <dbReference type="PROSITE" id="PS50995"/>
    </source>
</evidence>
<evidence type="ECO:0000313" key="4">
    <source>
        <dbReference type="Proteomes" id="UP000575083"/>
    </source>
</evidence>
<feature type="region of interest" description="Disordered" evidence="1">
    <location>
        <begin position="149"/>
        <end position="172"/>
    </location>
</feature>
<dbReference type="PROSITE" id="PS50995">
    <property type="entry name" value="HTH_MARR_2"/>
    <property type="match status" value="1"/>
</dbReference>
<sequence>MSFPSHSPALEELPGHYIRRLQQIAVAIFLEETQEFGITPVQFGALAAVQREPGLDQRRLAGRIGFDTSTIGSVIDRLEARGWMLRNSSPGDRRVRLLTLTPAGEDLLRQVEPGMRRAQKRMLAPLPPEQGELFMAMLKTLVNANNVLSRAPSTPITPELPASRTRAKASKG</sequence>
<organism evidence="3 4">
    <name type="scientific">Acidovorax soli</name>
    <dbReference type="NCBI Taxonomy" id="592050"/>
    <lineage>
        <taxon>Bacteria</taxon>
        <taxon>Pseudomonadati</taxon>
        <taxon>Pseudomonadota</taxon>
        <taxon>Betaproteobacteria</taxon>
        <taxon>Burkholderiales</taxon>
        <taxon>Comamonadaceae</taxon>
        <taxon>Acidovorax</taxon>
    </lineage>
</organism>
<dbReference type="EMBL" id="JACHLK010000016">
    <property type="protein sequence ID" value="MBB6563008.1"/>
    <property type="molecule type" value="Genomic_DNA"/>
</dbReference>
<dbReference type="PANTHER" id="PTHR33164:SF95">
    <property type="entry name" value="TRANSCRIPTIONAL REGULATOR"/>
    <property type="match status" value="1"/>
</dbReference>
<reference evidence="3 4" key="1">
    <citation type="submission" date="2020-08" db="EMBL/GenBank/DDBJ databases">
        <title>Functional genomics of gut bacteria from endangered species of beetles.</title>
        <authorList>
            <person name="Carlos-Shanley C."/>
        </authorList>
    </citation>
    <scope>NUCLEOTIDE SEQUENCE [LARGE SCALE GENOMIC DNA]</scope>
    <source>
        <strain evidence="3 4">S00198</strain>
    </source>
</reference>
<proteinExistence type="predicted"/>
<feature type="domain" description="HTH marR-type" evidence="2">
    <location>
        <begin position="14"/>
        <end position="143"/>
    </location>
</feature>
<dbReference type="SUPFAM" id="SSF46785">
    <property type="entry name" value="Winged helix' DNA-binding domain"/>
    <property type="match status" value="1"/>
</dbReference>
<evidence type="ECO:0000313" key="3">
    <source>
        <dbReference type="EMBL" id="MBB6563008.1"/>
    </source>
</evidence>
<dbReference type="RefSeq" id="WP_184863580.1">
    <property type="nucleotide sequence ID" value="NZ_JACHLK010000016.1"/>
</dbReference>
<keyword evidence="3" id="KW-0238">DNA-binding</keyword>
<dbReference type="AlphaFoldDB" id="A0A7X0UCD4"/>
<name>A0A7X0UCD4_9BURK</name>
<dbReference type="InterPro" id="IPR036390">
    <property type="entry name" value="WH_DNA-bd_sf"/>
</dbReference>
<keyword evidence="4" id="KW-1185">Reference proteome</keyword>
<dbReference type="PANTHER" id="PTHR33164">
    <property type="entry name" value="TRANSCRIPTIONAL REGULATOR, MARR FAMILY"/>
    <property type="match status" value="1"/>
</dbReference>
<comment type="caution">
    <text evidence="3">The sequence shown here is derived from an EMBL/GenBank/DDBJ whole genome shotgun (WGS) entry which is preliminary data.</text>
</comment>
<dbReference type="Pfam" id="PF01047">
    <property type="entry name" value="MarR"/>
    <property type="match status" value="1"/>
</dbReference>
<evidence type="ECO:0000256" key="1">
    <source>
        <dbReference type="SAM" id="MobiDB-lite"/>
    </source>
</evidence>
<gene>
    <name evidence="3" type="ORF">HNP48_005725</name>
</gene>
<dbReference type="GO" id="GO:0003700">
    <property type="term" value="F:DNA-binding transcription factor activity"/>
    <property type="evidence" value="ECO:0007669"/>
    <property type="project" value="InterPro"/>
</dbReference>
<dbReference type="SMART" id="SM00347">
    <property type="entry name" value="HTH_MARR"/>
    <property type="match status" value="1"/>
</dbReference>
<dbReference type="InterPro" id="IPR039422">
    <property type="entry name" value="MarR/SlyA-like"/>
</dbReference>
<dbReference type="PRINTS" id="PR00598">
    <property type="entry name" value="HTHMARR"/>
</dbReference>
<dbReference type="InterPro" id="IPR000835">
    <property type="entry name" value="HTH_MarR-typ"/>
</dbReference>